<geneLocation type="plasmid" evidence="1">
    <name>pYE854</name>
</geneLocation>
<evidence type="ECO:0000313" key="1">
    <source>
        <dbReference type="EMBL" id="CAP20236.1"/>
    </source>
</evidence>
<accession>B0RKZ6</accession>
<dbReference type="AlphaFoldDB" id="B0RKZ6"/>
<protein>
    <submittedName>
        <fullName evidence="1">Uncharacterized protein</fullName>
    </submittedName>
</protein>
<keyword evidence="1" id="KW-0614">Plasmid</keyword>
<organism evidence="1">
    <name type="scientific">Yersinia enterocolitica</name>
    <dbReference type="NCBI Taxonomy" id="630"/>
    <lineage>
        <taxon>Bacteria</taxon>
        <taxon>Pseudomonadati</taxon>
        <taxon>Pseudomonadota</taxon>
        <taxon>Gammaproteobacteria</taxon>
        <taxon>Enterobacterales</taxon>
        <taxon>Yersiniaceae</taxon>
        <taxon>Yersinia</taxon>
    </lineage>
</organism>
<name>B0RKZ6_YEREN</name>
<proteinExistence type="predicted"/>
<sequence>MRSPNFDSAGANKSILHGFFALFGSDNGDDIISLTASKALWVFRYKSEKI</sequence>
<reference evidence="1" key="1">
    <citation type="journal article" date="2008" name="J. Bacteriol.">
        <title>Genetic and functional properties of the self-transmissible Yersinia enterocolitica plasmid pYE854, which mobilizes the virulence plasmid pYV.</title>
        <authorList>
            <person name="Hammerl J.A."/>
            <person name="Klein I."/>
            <person name="Lanka E."/>
            <person name="Appel B."/>
            <person name="Hertwig S."/>
        </authorList>
    </citation>
    <scope>NUCLEOTIDE SEQUENCE [LARGE SCALE GENOMIC DNA]</scope>
    <source>
        <strain evidence="1">29854</strain>
        <plasmid evidence="1">pYE854</plasmid>
    </source>
</reference>
<dbReference type="EMBL" id="AM905950">
    <property type="protein sequence ID" value="CAP20236.1"/>
    <property type="molecule type" value="Genomic_DNA"/>
</dbReference>